<accession>A0A843V5R4</accession>
<gene>
    <name evidence="1" type="ORF">Taro_024039</name>
</gene>
<comment type="caution">
    <text evidence="1">The sequence shown here is derived from an EMBL/GenBank/DDBJ whole genome shotgun (WGS) entry which is preliminary data.</text>
</comment>
<proteinExistence type="predicted"/>
<dbReference type="Proteomes" id="UP000652761">
    <property type="component" value="Unassembled WGS sequence"/>
</dbReference>
<evidence type="ECO:0000313" key="2">
    <source>
        <dbReference type="Proteomes" id="UP000652761"/>
    </source>
</evidence>
<evidence type="ECO:0000313" key="1">
    <source>
        <dbReference type="EMBL" id="MQL91428.1"/>
    </source>
</evidence>
<organism evidence="1 2">
    <name type="scientific">Colocasia esculenta</name>
    <name type="common">Wild taro</name>
    <name type="synonym">Arum esculentum</name>
    <dbReference type="NCBI Taxonomy" id="4460"/>
    <lineage>
        <taxon>Eukaryota</taxon>
        <taxon>Viridiplantae</taxon>
        <taxon>Streptophyta</taxon>
        <taxon>Embryophyta</taxon>
        <taxon>Tracheophyta</taxon>
        <taxon>Spermatophyta</taxon>
        <taxon>Magnoliopsida</taxon>
        <taxon>Liliopsida</taxon>
        <taxon>Araceae</taxon>
        <taxon>Aroideae</taxon>
        <taxon>Colocasieae</taxon>
        <taxon>Colocasia</taxon>
    </lineage>
</organism>
<reference evidence="1" key="1">
    <citation type="submission" date="2017-07" db="EMBL/GenBank/DDBJ databases">
        <title>Taro Niue Genome Assembly and Annotation.</title>
        <authorList>
            <person name="Atibalentja N."/>
            <person name="Keating K."/>
            <person name="Fields C.J."/>
        </authorList>
    </citation>
    <scope>NUCLEOTIDE SEQUENCE</scope>
    <source>
        <strain evidence="1">Niue_2</strain>
        <tissue evidence="1">Leaf</tissue>
    </source>
</reference>
<keyword evidence="2" id="KW-1185">Reference proteome</keyword>
<dbReference type="AlphaFoldDB" id="A0A843V5R4"/>
<dbReference type="EMBL" id="NMUH01001338">
    <property type="protein sequence ID" value="MQL91428.1"/>
    <property type="molecule type" value="Genomic_DNA"/>
</dbReference>
<sequence>MVELRSGKCVEIEEILSASGARVDTSRGWKPEQLAALALWLTGARGKTLVCEAELDRAENSGSGGDSREKASRDLARIEVWQNFLHASEVSSQQAVLSLLP</sequence>
<name>A0A843V5R4_COLES</name>
<protein>
    <submittedName>
        <fullName evidence="1">Uncharacterized protein</fullName>
    </submittedName>
</protein>